<dbReference type="PROSITE" id="PS00862">
    <property type="entry name" value="OX2_COVAL_FAD"/>
    <property type="match status" value="1"/>
</dbReference>
<keyword evidence="8" id="KW-1185">Reference proteome</keyword>
<evidence type="ECO:0000256" key="3">
    <source>
        <dbReference type="ARBA" id="ARBA00022630"/>
    </source>
</evidence>
<comment type="cofactor">
    <cofactor evidence="1">
        <name>FAD</name>
        <dbReference type="ChEBI" id="CHEBI:57692"/>
    </cofactor>
</comment>
<dbReference type="Pfam" id="PF01565">
    <property type="entry name" value="FAD_binding_4"/>
    <property type="match status" value="1"/>
</dbReference>
<reference evidence="8" key="1">
    <citation type="journal article" date="2019" name="Int. J. Syst. Evol. Microbiol.">
        <title>The Global Catalogue of Microorganisms (GCM) 10K type strain sequencing project: providing services to taxonomists for standard genome sequencing and annotation.</title>
        <authorList>
            <consortium name="The Broad Institute Genomics Platform"/>
            <consortium name="The Broad Institute Genome Sequencing Center for Infectious Disease"/>
            <person name="Wu L."/>
            <person name="Ma J."/>
        </authorList>
    </citation>
    <scope>NUCLEOTIDE SEQUENCE [LARGE SCALE GENOMIC DNA]</scope>
    <source>
        <strain evidence="8">JCM 16929</strain>
    </source>
</reference>
<name>A0ABP7AJV0_9ACTN</name>
<keyword evidence="5" id="KW-0560">Oxidoreductase</keyword>
<dbReference type="InterPro" id="IPR050416">
    <property type="entry name" value="FAD-linked_Oxidoreductase"/>
</dbReference>
<dbReference type="InterPro" id="IPR016166">
    <property type="entry name" value="FAD-bd_PCMH"/>
</dbReference>
<keyword evidence="3" id="KW-0285">Flavoprotein</keyword>
<dbReference type="InterPro" id="IPR006093">
    <property type="entry name" value="Oxy_OxRdtase_FAD_BS"/>
</dbReference>
<sequence length="475" mass="50381">MTIEFELTETDIAAATAIALRDVDAEIHLPGDPGYDAARMPWNVAADLRPAAVAYPSTAREVSHIVAAAREDGLRIAPQSTGHNAHPLAHQRLDDTVIVKTSKMTGVSINPETRTARVEGGAVWLPVVEAAAAHGLAALHGSSPDVGVAGYSLGGGIFMYARQLGMATNSLTAVELVLADGSHVRADRTQNAELFWALRGGGGSFGVVTALEFRLYPIETAYAGMLVWDQRDAEKVLRRWADWAPGAPDEITTSFRLLNLPPIPDIPEPFRGRRLAVIDGAVLGSDERGAELVAGLRELRPELDTFGRVSAPALARLHMDPEGPTPSAGESSLLAAMPDAAVDALLAEVGPDTTTSLLATELRQLGGQLSRPHPNGGALDRIEGDFLLFGVGMALSPEMGAQVAADARRLNAVLAPWANGSTYLNFAETVVDAKTGYAAESWNRLRAIRSVVDPDGVFQANHVVPRLYEDGRPTA</sequence>
<keyword evidence="4" id="KW-0274">FAD</keyword>
<evidence type="ECO:0000256" key="2">
    <source>
        <dbReference type="ARBA" id="ARBA00005466"/>
    </source>
</evidence>
<evidence type="ECO:0000313" key="8">
    <source>
        <dbReference type="Proteomes" id="UP001501490"/>
    </source>
</evidence>
<dbReference type="InterPro" id="IPR016167">
    <property type="entry name" value="FAD-bd_PCMH_sub1"/>
</dbReference>
<dbReference type="PANTHER" id="PTHR42973:SF39">
    <property type="entry name" value="FAD-BINDING PCMH-TYPE DOMAIN-CONTAINING PROTEIN"/>
    <property type="match status" value="1"/>
</dbReference>
<accession>A0ABP7AJV0</accession>
<evidence type="ECO:0000256" key="1">
    <source>
        <dbReference type="ARBA" id="ARBA00001974"/>
    </source>
</evidence>
<organism evidence="7 8">
    <name type="scientific">Microlunatus ginsengisoli</name>
    <dbReference type="NCBI Taxonomy" id="363863"/>
    <lineage>
        <taxon>Bacteria</taxon>
        <taxon>Bacillati</taxon>
        <taxon>Actinomycetota</taxon>
        <taxon>Actinomycetes</taxon>
        <taxon>Propionibacteriales</taxon>
        <taxon>Propionibacteriaceae</taxon>
        <taxon>Microlunatus</taxon>
    </lineage>
</organism>
<dbReference type="PROSITE" id="PS51387">
    <property type="entry name" value="FAD_PCMH"/>
    <property type="match status" value="1"/>
</dbReference>
<dbReference type="EMBL" id="BAABAB010000033">
    <property type="protein sequence ID" value="GAA3633770.1"/>
    <property type="molecule type" value="Genomic_DNA"/>
</dbReference>
<dbReference type="InterPro" id="IPR036318">
    <property type="entry name" value="FAD-bd_PCMH-like_sf"/>
</dbReference>
<dbReference type="InterPro" id="IPR006094">
    <property type="entry name" value="Oxid_FAD_bind_N"/>
</dbReference>
<gene>
    <name evidence="7" type="ORF">GCM10022236_40490</name>
</gene>
<evidence type="ECO:0000256" key="5">
    <source>
        <dbReference type="ARBA" id="ARBA00023002"/>
    </source>
</evidence>
<dbReference type="Gene3D" id="3.40.462.20">
    <property type="match status" value="1"/>
</dbReference>
<protein>
    <submittedName>
        <fullName evidence="7">FAD-binding oxidoreductase</fullName>
    </submittedName>
</protein>
<proteinExistence type="inferred from homology"/>
<evidence type="ECO:0000259" key="6">
    <source>
        <dbReference type="PROSITE" id="PS51387"/>
    </source>
</evidence>
<comment type="similarity">
    <text evidence="2">Belongs to the oxygen-dependent FAD-linked oxidoreductase family.</text>
</comment>
<dbReference type="RefSeq" id="WP_344807992.1">
    <property type="nucleotide sequence ID" value="NZ_BAABAB010000033.1"/>
</dbReference>
<feature type="domain" description="FAD-binding PCMH-type" evidence="6">
    <location>
        <begin position="46"/>
        <end position="218"/>
    </location>
</feature>
<dbReference type="Gene3D" id="3.30.465.10">
    <property type="match status" value="1"/>
</dbReference>
<dbReference type="SUPFAM" id="SSF56176">
    <property type="entry name" value="FAD-binding/transporter-associated domain-like"/>
    <property type="match status" value="1"/>
</dbReference>
<evidence type="ECO:0000256" key="4">
    <source>
        <dbReference type="ARBA" id="ARBA00022827"/>
    </source>
</evidence>
<evidence type="ECO:0000313" key="7">
    <source>
        <dbReference type="EMBL" id="GAA3633770.1"/>
    </source>
</evidence>
<comment type="caution">
    <text evidence="7">The sequence shown here is derived from an EMBL/GenBank/DDBJ whole genome shotgun (WGS) entry which is preliminary data.</text>
</comment>
<dbReference type="PANTHER" id="PTHR42973">
    <property type="entry name" value="BINDING OXIDOREDUCTASE, PUTATIVE (AFU_ORTHOLOGUE AFUA_1G17690)-RELATED"/>
    <property type="match status" value="1"/>
</dbReference>
<dbReference type="Gene3D" id="3.30.43.10">
    <property type="entry name" value="Uridine Diphospho-n-acetylenolpyruvylglucosamine Reductase, domain 2"/>
    <property type="match status" value="1"/>
</dbReference>
<dbReference type="Proteomes" id="UP001501490">
    <property type="component" value="Unassembled WGS sequence"/>
</dbReference>
<dbReference type="InterPro" id="IPR016169">
    <property type="entry name" value="FAD-bd_PCMH_sub2"/>
</dbReference>